<keyword evidence="1" id="KW-0677">Repeat</keyword>
<evidence type="ECO:0008006" key="4">
    <source>
        <dbReference type="Google" id="ProtNLM"/>
    </source>
</evidence>
<dbReference type="PANTHER" id="PTHR23084">
    <property type="entry name" value="PHOSPHATIDYLINOSITOL-4-PHOSPHATE 5-KINASE RELATED"/>
    <property type="match status" value="1"/>
</dbReference>
<dbReference type="Proteomes" id="UP001596023">
    <property type="component" value="Unassembled WGS sequence"/>
</dbReference>
<evidence type="ECO:0000313" key="3">
    <source>
        <dbReference type="Proteomes" id="UP001596023"/>
    </source>
</evidence>
<dbReference type="Gene3D" id="2.20.110.10">
    <property type="entry name" value="Histone H3 K4-specific methyltransferase SET7/9 N-terminal domain"/>
    <property type="match status" value="1"/>
</dbReference>
<dbReference type="EMBL" id="JBHSGN010000072">
    <property type="protein sequence ID" value="MFC4674319.1"/>
    <property type="molecule type" value="Genomic_DNA"/>
</dbReference>
<evidence type="ECO:0000256" key="1">
    <source>
        <dbReference type="ARBA" id="ARBA00022737"/>
    </source>
</evidence>
<gene>
    <name evidence="2" type="ORF">ACFO6W_11485</name>
</gene>
<name>A0ABV9KVS6_9BACT</name>
<dbReference type="RefSeq" id="WP_379996509.1">
    <property type="nucleotide sequence ID" value="NZ_JBHSGN010000072.1"/>
</dbReference>
<organism evidence="2 3">
    <name type="scientific">Dysgonomonas termitidis</name>
    <dbReference type="NCBI Taxonomy" id="1516126"/>
    <lineage>
        <taxon>Bacteria</taxon>
        <taxon>Pseudomonadati</taxon>
        <taxon>Bacteroidota</taxon>
        <taxon>Bacteroidia</taxon>
        <taxon>Bacteroidales</taxon>
        <taxon>Dysgonomonadaceae</taxon>
        <taxon>Dysgonomonas</taxon>
    </lineage>
</organism>
<protein>
    <recommendedName>
        <fullName evidence="4">MORN repeat protein</fullName>
    </recommendedName>
</protein>
<dbReference type="PANTHER" id="PTHR23084:SF263">
    <property type="entry name" value="MORN REPEAT-CONTAINING PROTEIN 1"/>
    <property type="match status" value="1"/>
</dbReference>
<dbReference type="SUPFAM" id="SSF82185">
    <property type="entry name" value="Histone H3 K4-specific methyltransferase SET7/9 N-terminal domain"/>
    <property type="match status" value="1"/>
</dbReference>
<sequence length="388" mass="43169">MNSNITNGKLTLPNGGKYEGEIIDGKPVGKGVVKFDDGETFEGTFLNGRPHGWCKRSWADGMYIESVFENGSSGDEGKVYQPGVGLCEGTIYGRGKCRIEYSSCKMPEGSYYEGECLDMKPDGWGKKVLEGWSETEGEWRNGESRGYSVNIESDAFAAQIGAKTGWTGEGIITQGAQRQWWIRTGSDMNNGKPTIIRASDENFDIPQEDLPLSTNAQLFLGFIDMYKKKISGLESQINELATKDQKLVAEFNSQSSNVNHLQDVVTSYDNEILNAEDGSDEEDMASFYGNLSEQNLASSVEELNTLRSQHEQNVSRYNVLNGECDLLENLLTQPIEKKAEAYYEWLVERLNAAKSAEEYSALANKFSDISEHKDCATLADKCKQRVNK</sequence>
<accession>A0ABV9KVS6</accession>
<dbReference type="InterPro" id="IPR003409">
    <property type="entry name" value="MORN"/>
</dbReference>
<comment type="caution">
    <text evidence="2">The sequence shown here is derived from an EMBL/GenBank/DDBJ whole genome shotgun (WGS) entry which is preliminary data.</text>
</comment>
<dbReference type="Pfam" id="PF02493">
    <property type="entry name" value="MORN"/>
    <property type="match status" value="3"/>
</dbReference>
<evidence type="ECO:0000313" key="2">
    <source>
        <dbReference type="EMBL" id="MFC4674319.1"/>
    </source>
</evidence>
<proteinExistence type="predicted"/>
<keyword evidence="3" id="KW-1185">Reference proteome</keyword>
<reference evidence="3" key="1">
    <citation type="journal article" date="2019" name="Int. J. Syst. Evol. Microbiol.">
        <title>The Global Catalogue of Microorganisms (GCM) 10K type strain sequencing project: providing services to taxonomists for standard genome sequencing and annotation.</title>
        <authorList>
            <consortium name="The Broad Institute Genomics Platform"/>
            <consortium name="The Broad Institute Genome Sequencing Center for Infectious Disease"/>
            <person name="Wu L."/>
            <person name="Ma J."/>
        </authorList>
    </citation>
    <scope>NUCLEOTIDE SEQUENCE [LARGE SCALE GENOMIC DNA]</scope>
    <source>
        <strain evidence="3">CCUG 66188</strain>
    </source>
</reference>